<evidence type="ECO:0000313" key="4">
    <source>
        <dbReference type="Proteomes" id="UP000256424"/>
    </source>
</evidence>
<dbReference type="OrthoDB" id="9804872at2"/>
<dbReference type="InterPro" id="IPR006311">
    <property type="entry name" value="TAT_signal"/>
</dbReference>
<dbReference type="AlphaFoldDB" id="A0A3D8J6N6"/>
<organism evidence="3 4">
    <name type="scientific">Helicobacter aurati</name>
    <dbReference type="NCBI Taxonomy" id="137778"/>
    <lineage>
        <taxon>Bacteria</taxon>
        <taxon>Pseudomonadati</taxon>
        <taxon>Campylobacterota</taxon>
        <taxon>Epsilonproteobacteria</taxon>
        <taxon>Campylobacterales</taxon>
        <taxon>Helicobacteraceae</taxon>
        <taxon>Helicobacter</taxon>
    </lineage>
</organism>
<evidence type="ECO:0000256" key="1">
    <source>
        <dbReference type="ARBA" id="ARBA00022505"/>
    </source>
</evidence>
<comment type="caution">
    <text evidence="3">The sequence shown here is derived from an EMBL/GenBank/DDBJ whole genome shotgun (WGS) entry which is preliminary data.</text>
</comment>
<feature type="chain" id="PRO_5017792719" evidence="2">
    <location>
        <begin position="33"/>
        <end position="343"/>
    </location>
</feature>
<dbReference type="RefSeq" id="WP_104762744.1">
    <property type="nucleotide sequence ID" value="NZ_FZPM01000006.1"/>
</dbReference>
<dbReference type="Gene3D" id="3.10.620.30">
    <property type="match status" value="1"/>
</dbReference>
<dbReference type="Proteomes" id="UP000256424">
    <property type="component" value="Unassembled WGS sequence"/>
</dbReference>
<keyword evidence="2" id="KW-0732">Signal</keyword>
<sequence length="343" mass="39001">MDTQKLNRRSFLKGSALSLGAMTMGNMLFAHAHNKREESIRDFSLSFTYKSRFETHNTLNLWLPLALSNGFQTPYNLRVEGNYDDYSLGNDNNTPILHAVWRHNDNEKHLKTTLNLKAKFLESSLDLKDFTDYQPQDRYIRSNPTIAGIVNSLVADYQSDRQKAEKLFAWVTRNISSQDGQDIQGIRSIKDINGNEILRGENLSASSVFVALCREAGIPSFECFGISLDSGRYALNDSTPKVYTRSVVFVNNAWLVNDSLLAIKAREALQNKNAMLEHSTQRYATIMQDSFTQWDNNWVMLNYLRDITLDSILVSTLQQAYGEVDGAKLSSYNLEHFHSTIAV</sequence>
<accession>A0A3D8J6N6</accession>
<gene>
    <name evidence="3" type="ORF">CQA66_02450</name>
</gene>
<evidence type="ECO:0000313" key="3">
    <source>
        <dbReference type="EMBL" id="RDU73108.1"/>
    </source>
</evidence>
<proteinExistence type="predicted"/>
<dbReference type="EMBL" id="NXLW01000003">
    <property type="protein sequence ID" value="RDU73108.1"/>
    <property type="molecule type" value="Genomic_DNA"/>
</dbReference>
<protein>
    <submittedName>
        <fullName evidence="3">Uncharacterized protein</fullName>
    </submittedName>
</protein>
<name>A0A3D8J6N6_9HELI</name>
<reference evidence="3 4" key="1">
    <citation type="submission" date="2018-04" db="EMBL/GenBank/DDBJ databases">
        <title>Novel Campyloabacter and Helicobacter Species and Strains.</title>
        <authorList>
            <person name="Mannion A.J."/>
            <person name="Shen Z."/>
            <person name="Fox J.G."/>
        </authorList>
    </citation>
    <scope>NUCLEOTIDE SEQUENCE [LARGE SCALE GENOMIC DNA]</scope>
    <source>
        <strain evidence="3 4">MIT 97-5075</strain>
    </source>
</reference>
<keyword evidence="1" id="KW-0500">Molybdenum</keyword>
<keyword evidence="4" id="KW-1185">Reference proteome</keyword>
<dbReference type="PROSITE" id="PS51318">
    <property type="entry name" value="TAT"/>
    <property type="match status" value="1"/>
</dbReference>
<dbReference type="NCBIfam" id="TIGR01409">
    <property type="entry name" value="TAT_signal_seq"/>
    <property type="match status" value="1"/>
</dbReference>
<feature type="signal peptide" evidence="2">
    <location>
        <begin position="1"/>
        <end position="32"/>
    </location>
</feature>
<dbReference type="InterPro" id="IPR019546">
    <property type="entry name" value="TAT_signal_bac_arc"/>
</dbReference>
<dbReference type="PANTHER" id="PTHR38339">
    <property type="entry name" value="TRANSGLUTAMINASE DOMAIN PROTEIN"/>
    <property type="match status" value="1"/>
</dbReference>
<dbReference type="PANTHER" id="PTHR38339:SF1">
    <property type="entry name" value="TRANSGLUTAMINASE-LIKE DOMAIN-CONTAINING PROTEIN"/>
    <property type="match status" value="1"/>
</dbReference>
<evidence type="ECO:0000256" key="2">
    <source>
        <dbReference type="SAM" id="SignalP"/>
    </source>
</evidence>